<gene>
    <name evidence="2" type="ORF">C1N66_05455</name>
</gene>
<name>A0AB73UED1_BACCE</name>
<organism evidence="2 3">
    <name type="scientific">Bacillus cereus</name>
    <dbReference type="NCBI Taxonomy" id="1396"/>
    <lineage>
        <taxon>Bacteria</taxon>
        <taxon>Bacillati</taxon>
        <taxon>Bacillota</taxon>
        <taxon>Bacilli</taxon>
        <taxon>Bacillales</taxon>
        <taxon>Bacillaceae</taxon>
        <taxon>Bacillus</taxon>
        <taxon>Bacillus cereus group</taxon>
    </lineage>
</organism>
<feature type="coiled-coil region" evidence="1">
    <location>
        <begin position="41"/>
        <end position="68"/>
    </location>
</feature>
<accession>A0AB73UED1</accession>
<dbReference type="EMBL" id="CP028009">
    <property type="protein sequence ID" value="QHV42660.1"/>
    <property type="molecule type" value="Genomic_DNA"/>
</dbReference>
<protein>
    <recommendedName>
        <fullName evidence="4">Group-specific protein</fullName>
    </recommendedName>
</protein>
<keyword evidence="1" id="KW-0175">Coiled coil</keyword>
<evidence type="ECO:0000313" key="2">
    <source>
        <dbReference type="EMBL" id="QHV42660.1"/>
    </source>
</evidence>
<evidence type="ECO:0000313" key="3">
    <source>
        <dbReference type="Proteomes" id="UP000464780"/>
    </source>
</evidence>
<dbReference type="Proteomes" id="UP000464780">
    <property type="component" value="Chromosome"/>
</dbReference>
<dbReference type="AlphaFoldDB" id="A0AB73UED1"/>
<dbReference type="RefSeq" id="WP_078400410.1">
    <property type="nucleotide sequence ID" value="NZ_CP028009.1"/>
</dbReference>
<sequence length="76" mass="9288">MSENKKREKFEELAEKRVTETVKKMRLIGNLSNRNNYDYTEEHVKQILSTLEEELKMLRAKFSEERREKDSTFKFK</sequence>
<proteinExistence type="predicted"/>
<reference evidence="2 3" key="1">
    <citation type="submission" date="2018-03" db="EMBL/GenBank/DDBJ databases">
        <title>The complete genome of bacterial strain SGAir0260.</title>
        <authorList>
            <person name="Schuster S.C."/>
        </authorList>
    </citation>
    <scope>NUCLEOTIDE SEQUENCE [LARGE SCALE GENOMIC DNA]</scope>
    <source>
        <strain evidence="2 3">SGAir0260</strain>
    </source>
</reference>
<evidence type="ECO:0000256" key="1">
    <source>
        <dbReference type="SAM" id="Coils"/>
    </source>
</evidence>
<evidence type="ECO:0008006" key="4">
    <source>
        <dbReference type="Google" id="ProtNLM"/>
    </source>
</evidence>